<gene>
    <name evidence="1" type="ORF">OXX778_LOCUS677</name>
</gene>
<name>A0A813M3C9_9BILA</name>
<sequence length="262" mass="29926">MFDSLIKKFSTQRQIDEYSTTTTTDNQYSMIELESLKQLDNLKIHHMEEHIYEEIEDANNNNLNHYYSSLDYGGKHRKCVRFNSGNEPIKTNSLTTSILKKPGLDSNDSELSSSSNSSCSFVSGYYTNNSISSSNSTNSNSSSHSLIFQQLVDDFINRLPARDQCENKKKSNSNCNKLKTKKELIKSNSLNSQKNEFKELKDQRLSFRVTNLTLDDLKNRQKLIYLNSMSSSSNKITNCDSKFVLTTTNNNNNNNNSMPIQI</sequence>
<evidence type="ECO:0000313" key="2">
    <source>
        <dbReference type="Proteomes" id="UP000663879"/>
    </source>
</evidence>
<dbReference type="EMBL" id="CAJNOC010000036">
    <property type="protein sequence ID" value="CAF0708790.1"/>
    <property type="molecule type" value="Genomic_DNA"/>
</dbReference>
<keyword evidence="2" id="KW-1185">Reference proteome</keyword>
<comment type="caution">
    <text evidence="1">The sequence shown here is derived from an EMBL/GenBank/DDBJ whole genome shotgun (WGS) entry which is preliminary data.</text>
</comment>
<proteinExistence type="predicted"/>
<dbReference type="AlphaFoldDB" id="A0A813M3C9"/>
<dbReference type="Proteomes" id="UP000663879">
    <property type="component" value="Unassembled WGS sequence"/>
</dbReference>
<accession>A0A813M3C9</accession>
<organism evidence="1 2">
    <name type="scientific">Brachionus calyciflorus</name>
    <dbReference type="NCBI Taxonomy" id="104777"/>
    <lineage>
        <taxon>Eukaryota</taxon>
        <taxon>Metazoa</taxon>
        <taxon>Spiralia</taxon>
        <taxon>Gnathifera</taxon>
        <taxon>Rotifera</taxon>
        <taxon>Eurotatoria</taxon>
        <taxon>Monogononta</taxon>
        <taxon>Pseudotrocha</taxon>
        <taxon>Ploima</taxon>
        <taxon>Brachionidae</taxon>
        <taxon>Brachionus</taxon>
    </lineage>
</organism>
<protein>
    <submittedName>
        <fullName evidence="1">Uncharacterized protein</fullName>
    </submittedName>
</protein>
<evidence type="ECO:0000313" key="1">
    <source>
        <dbReference type="EMBL" id="CAF0708790.1"/>
    </source>
</evidence>
<reference evidence="1" key="1">
    <citation type="submission" date="2021-02" db="EMBL/GenBank/DDBJ databases">
        <authorList>
            <person name="Nowell W R."/>
        </authorList>
    </citation>
    <scope>NUCLEOTIDE SEQUENCE</scope>
    <source>
        <strain evidence="1">Ploen Becks lab</strain>
    </source>
</reference>
<dbReference type="OrthoDB" id="10603188at2759"/>